<gene>
    <name evidence="1" type="ORF">B0H67DRAFT_640539</name>
</gene>
<sequence>MSWRRPAGVSIAERRRRAEELKKRLDETPLVTSRPISLKEEGTREGAWKEWLRFARDVLQIDDASQPCLDLCMDKEDAKNTMVVFLEDHYHGPVISQQLLCGTANPQRVLDPIDHGLLEGGDVGEAGEDLKGEEYQAEGGGSGRAGKALDVGGDDESMANKEPYDPFFWYDSTKFLKRRAVEGQWDAVRGLFHFRDEDGQAVYVEKHMTIYDEGFEGWGYFYGNKWVPAHLDRRVAGELSTRKDKRRQMQ</sequence>
<reference evidence="1" key="1">
    <citation type="submission" date="2023-06" db="EMBL/GenBank/DDBJ databases">
        <title>Genome-scale phylogeny and comparative genomics of the fungal order Sordariales.</title>
        <authorList>
            <consortium name="Lawrence Berkeley National Laboratory"/>
            <person name="Hensen N."/>
            <person name="Bonometti L."/>
            <person name="Westerberg I."/>
            <person name="Brannstrom I.O."/>
            <person name="Guillou S."/>
            <person name="Cros-Aarteil S."/>
            <person name="Calhoun S."/>
            <person name="Haridas S."/>
            <person name="Kuo A."/>
            <person name="Mondo S."/>
            <person name="Pangilinan J."/>
            <person name="Riley R."/>
            <person name="Labutti K."/>
            <person name="Andreopoulos B."/>
            <person name="Lipzen A."/>
            <person name="Chen C."/>
            <person name="Yanf M."/>
            <person name="Daum C."/>
            <person name="Ng V."/>
            <person name="Clum A."/>
            <person name="Steindorff A."/>
            <person name="Ohm R."/>
            <person name="Martin F."/>
            <person name="Silar P."/>
            <person name="Natvig D."/>
            <person name="Lalanne C."/>
            <person name="Gautier V."/>
            <person name="Ament-Velasquez S.L."/>
            <person name="Kruys A."/>
            <person name="Hutchinson M.I."/>
            <person name="Powell A.J."/>
            <person name="Barry K."/>
            <person name="Miller A.N."/>
            <person name="Grigoriev I.V."/>
            <person name="Debuchy R."/>
            <person name="Gladieux P."/>
            <person name="Thoren M.H."/>
            <person name="Johannesson H."/>
        </authorList>
    </citation>
    <scope>NUCLEOTIDE SEQUENCE</scope>
    <source>
        <strain evidence="1">SMH4607-1</strain>
    </source>
</reference>
<keyword evidence="2" id="KW-1185">Reference proteome</keyword>
<dbReference type="AlphaFoldDB" id="A0AA40E8J5"/>
<organism evidence="1 2">
    <name type="scientific">Lasiosphaeris hirsuta</name>
    <dbReference type="NCBI Taxonomy" id="260670"/>
    <lineage>
        <taxon>Eukaryota</taxon>
        <taxon>Fungi</taxon>
        <taxon>Dikarya</taxon>
        <taxon>Ascomycota</taxon>
        <taxon>Pezizomycotina</taxon>
        <taxon>Sordariomycetes</taxon>
        <taxon>Sordariomycetidae</taxon>
        <taxon>Sordariales</taxon>
        <taxon>Lasiosphaeriaceae</taxon>
        <taxon>Lasiosphaeris</taxon>
    </lineage>
</organism>
<dbReference type="Proteomes" id="UP001172102">
    <property type="component" value="Unassembled WGS sequence"/>
</dbReference>
<comment type="caution">
    <text evidence="1">The sequence shown here is derived from an EMBL/GenBank/DDBJ whole genome shotgun (WGS) entry which is preliminary data.</text>
</comment>
<name>A0AA40E8J5_9PEZI</name>
<dbReference type="EMBL" id="JAUKUA010000001">
    <property type="protein sequence ID" value="KAK0732244.1"/>
    <property type="molecule type" value="Genomic_DNA"/>
</dbReference>
<evidence type="ECO:0000313" key="1">
    <source>
        <dbReference type="EMBL" id="KAK0732244.1"/>
    </source>
</evidence>
<accession>A0AA40E8J5</accession>
<evidence type="ECO:0000313" key="2">
    <source>
        <dbReference type="Proteomes" id="UP001172102"/>
    </source>
</evidence>
<protein>
    <submittedName>
        <fullName evidence="1">Uncharacterized protein</fullName>
    </submittedName>
</protein>
<proteinExistence type="predicted"/>